<dbReference type="AlphaFoldDB" id="A0A402B8U2"/>
<sequence>MPRKKKGARVQAQLRPFARKGRQSWLNEQSGTLADIAEQLHIPLYSALPPTGEPITENTPPTEQ</sequence>
<dbReference type="RefSeq" id="WP_126628018.1">
    <property type="nucleotide sequence ID" value="NZ_BIFT01000001.1"/>
</dbReference>
<keyword evidence="2" id="KW-1185">Reference proteome</keyword>
<protein>
    <submittedName>
        <fullName evidence="1">Uncharacterized protein</fullName>
    </submittedName>
</protein>
<reference evidence="2" key="1">
    <citation type="submission" date="2018-12" db="EMBL/GenBank/DDBJ databases">
        <title>Tengunoibacter tsumagoiensis gen. nov., sp. nov., Dictyobacter kobayashii sp. nov., D. alpinus sp. nov., and D. joshuensis sp. nov. and description of Dictyobacteraceae fam. nov. within the order Ktedonobacterales isolated from Tengu-no-mugimeshi.</title>
        <authorList>
            <person name="Wang C.M."/>
            <person name="Zheng Y."/>
            <person name="Sakai Y."/>
            <person name="Toyoda A."/>
            <person name="Minakuchi Y."/>
            <person name="Abe K."/>
            <person name="Yokota A."/>
            <person name="Yabe S."/>
        </authorList>
    </citation>
    <scope>NUCLEOTIDE SEQUENCE [LARGE SCALE GENOMIC DNA]</scope>
    <source>
        <strain evidence="2">Uno16</strain>
    </source>
</reference>
<organism evidence="1 2">
    <name type="scientific">Dictyobacter alpinus</name>
    <dbReference type="NCBI Taxonomy" id="2014873"/>
    <lineage>
        <taxon>Bacteria</taxon>
        <taxon>Bacillati</taxon>
        <taxon>Chloroflexota</taxon>
        <taxon>Ktedonobacteria</taxon>
        <taxon>Ktedonobacterales</taxon>
        <taxon>Dictyobacteraceae</taxon>
        <taxon>Dictyobacter</taxon>
    </lineage>
</organism>
<dbReference type="Proteomes" id="UP000287171">
    <property type="component" value="Unassembled WGS sequence"/>
</dbReference>
<name>A0A402B8U2_9CHLR</name>
<evidence type="ECO:0000313" key="1">
    <source>
        <dbReference type="EMBL" id="GCE27720.1"/>
    </source>
</evidence>
<accession>A0A402B8U2</accession>
<evidence type="ECO:0000313" key="2">
    <source>
        <dbReference type="Proteomes" id="UP000287171"/>
    </source>
</evidence>
<gene>
    <name evidence="1" type="ORF">KDA_32040</name>
</gene>
<comment type="caution">
    <text evidence="1">The sequence shown here is derived from an EMBL/GenBank/DDBJ whole genome shotgun (WGS) entry which is preliminary data.</text>
</comment>
<proteinExistence type="predicted"/>
<dbReference type="EMBL" id="BIFT01000001">
    <property type="protein sequence ID" value="GCE27720.1"/>
    <property type="molecule type" value="Genomic_DNA"/>
</dbReference>